<dbReference type="InterPro" id="IPR020056">
    <property type="entry name" value="Rbsml_bL25/Gln-tRNA_synth_N"/>
</dbReference>
<accession>A0A6I6MN47</accession>
<keyword evidence="3 5" id="KW-0689">Ribosomal protein</keyword>
<dbReference type="NCBIfam" id="NF004128">
    <property type="entry name" value="PRK05618.1-2"/>
    <property type="match status" value="1"/>
</dbReference>
<dbReference type="Gene3D" id="2.40.240.10">
    <property type="entry name" value="Ribosomal Protein L25, Chain P"/>
    <property type="match status" value="1"/>
</dbReference>
<dbReference type="Pfam" id="PF14693">
    <property type="entry name" value="Ribosomal_TL5_C"/>
    <property type="match status" value="1"/>
</dbReference>
<dbReference type="GO" id="GO:0006412">
    <property type="term" value="P:translation"/>
    <property type="evidence" value="ECO:0007669"/>
    <property type="project" value="UniProtKB-UniRule"/>
</dbReference>
<dbReference type="GO" id="GO:0008097">
    <property type="term" value="F:5S rRNA binding"/>
    <property type="evidence" value="ECO:0007669"/>
    <property type="project" value="InterPro"/>
</dbReference>
<dbReference type="InterPro" id="IPR037121">
    <property type="entry name" value="Ribosomal_bL25_C"/>
</dbReference>
<evidence type="ECO:0000313" key="9">
    <source>
        <dbReference type="EMBL" id="QGZ94167.1"/>
    </source>
</evidence>
<comment type="function">
    <text evidence="5">This is one of the proteins that binds to the 5S RNA in the ribosome where it forms part of the central protuberance.</text>
</comment>
<evidence type="ECO:0000256" key="5">
    <source>
        <dbReference type="HAMAP-Rule" id="MF_01334"/>
    </source>
</evidence>
<organism evidence="9 10">
    <name type="scientific">Terricaulis silvestris</name>
    <dbReference type="NCBI Taxonomy" id="2686094"/>
    <lineage>
        <taxon>Bacteria</taxon>
        <taxon>Pseudomonadati</taxon>
        <taxon>Pseudomonadota</taxon>
        <taxon>Alphaproteobacteria</taxon>
        <taxon>Caulobacterales</taxon>
        <taxon>Caulobacteraceae</taxon>
        <taxon>Terricaulis</taxon>
    </lineage>
</organism>
<comment type="similarity">
    <text evidence="5">Belongs to the bacterial ribosomal protein bL25 family. CTC subfamily.</text>
</comment>
<dbReference type="GO" id="GO:0003735">
    <property type="term" value="F:structural constituent of ribosome"/>
    <property type="evidence" value="ECO:0007669"/>
    <property type="project" value="InterPro"/>
</dbReference>
<evidence type="ECO:0000256" key="1">
    <source>
        <dbReference type="ARBA" id="ARBA00022730"/>
    </source>
</evidence>
<proteinExistence type="inferred from homology"/>
<feature type="domain" description="Large ribosomal subunit protein bL25 L25" evidence="7">
    <location>
        <begin position="6"/>
        <end position="93"/>
    </location>
</feature>
<dbReference type="InterPro" id="IPR029751">
    <property type="entry name" value="Ribosomal_L25_dom"/>
</dbReference>
<reference evidence="10" key="1">
    <citation type="submission" date="2019-12" db="EMBL/GenBank/DDBJ databases">
        <title>Complete genome of Terracaulis silvestris 0127_4.</title>
        <authorList>
            <person name="Vieira S."/>
            <person name="Riedel T."/>
            <person name="Sproer C."/>
            <person name="Pascual J."/>
            <person name="Boedeker C."/>
            <person name="Overmann J."/>
        </authorList>
    </citation>
    <scope>NUCLEOTIDE SEQUENCE [LARGE SCALE GENOMIC DNA]</scope>
    <source>
        <strain evidence="10">0127_4</strain>
    </source>
</reference>
<dbReference type="RefSeq" id="WP_158765127.1">
    <property type="nucleotide sequence ID" value="NZ_CP047045.1"/>
</dbReference>
<name>A0A6I6MN47_9CAUL</name>
<feature type="domain" description="Large ribosomal subunit protein bL25 beta" evidence="8">
    <location>
        <begin position="102"/>
        <end position="185"/>
    </location>
</feature>
<dbReference type="NCBIfam" id="TIGR00731">
    <property type="entry name" value="bL25_bact_ctc"/>
    <property type="match status" value="1"/>
</dbReference>
<dbReference type="PANTHER" id="PTHR33284">
    <property type="entry name" value="RIBOSOMAL PROTEIN L25/GLN-TRNA SYNTHETASE, ANTI-CODON-BINDING DOMAIN-CONTAINING PROTEIN"/>
    <property type="match status" value="1"/>
</dbReference>
<sequence>MAGIVLNVEKREKIGTGGARATRNSGLIPGVLYGGKRGSIPIEIKAKDVETALRSGKFLSHMVELIHQGEKQPVIPRAIQFHPVTDKPIHVDLYRVEENAEIAIDVVVHFKNHGDSPGLKRGGVLNVVRHTIKLKCQANKIPEEIVVDLTGMDIGDSLHISQVTLPEGTRPVIRDRDFTVATVAGRKAEVEPTTTTAAAPVEGEAVAEGDAAAGDEKKKEG</sequence>
<dbReference type="GO" id="GO:0022625">
    <property type="term" value="C:cytosolic large ribosomal subunit"/>
    <property type="evidence" value="ECO:0007669"/>
    <property type="project" value="TreeGrafter"/>
</dbReference>
<dbReference type="InterPro" id="IPR001021">
    <property type="entry name" value="Ribosomal_bL25_long"/>
</dbReference>
<evidence type="ECO:0000259" key="7">
    <source>
        <dbReference type="Pfam" id="PF01386"/>
    </source>
</evidence>
<dbReference type="InterPro" id="IPR011035">
    <property type="entry name" value="Ribosomal_bL25/Gln-tRNA_synth"/>
</dbReference>
<dbReference type="EMBL" id="CP047045">
    <property type="protein sequence ID" value="QGZ94167.1"/>
    <property type="molecule type" value="Genomic_DNA"/>
</dbReference>
<dbReference type="HAMAP" id="MF_01334">
    <property type="entry name" value="Ribosomal_bL25_CTC"/>
    <property type="match status" value="1"/>
</dbReference>
<dbReference type="SUPFAM" id="SSF50715">
    <property type="entry name" value="Ribosomal protein L25-like"/>
    <property type="match status" value="1"/>
</dbReference>
<dbReference type="Gene3D" id="2.170.120.20">
    <property type="entry name" value="Ribosomal protein L25, beta domain"/>
    <property type="match status" value="1"/>
</dbReference>
<evidence type="ECO:0000256" key="2">
    <source>
        <dbReference type="ARBA" id="ARBA00022884"/>
    </source>
</evidence>
<keyword evidence="10" id="KW-1185">Reference proteome</keyword>
<comment type="subunit">
    <text evidence="5">Part of the 50S ribosomal subunit; part of the 5S rRNA/L5/L18/L25 subcomplex. Contacts the 5S rRNA. Binds to the 5S rRNA independently of L5 and L18.</text>
</comment>
<evidence type="ECO:0000256" key="3">
    <source>
        <dbReference type="ARBA" id="ARBA00022980"/>
    </source>
</evidence>
<protein>
    <recommendedName>
        <fullName evidence="5">Large ribosomal subunit protein bL25</fullName>
    </recommendedName>
    <alternativeName>
        <fullName evidence="5">General stress protein CTC</fullName>
    </alternativeName>
</protein>
<dbReference type="Proteomes" id="UP000431269">
    <property type="component" value="Chromosome"/>
</dbReference>
<dbReference type="CDD" id="cd00495">
    <property type="entry name" value="Ribosomal_L25_TL5_CTC"/>
    <property type="match status" value="1"/>
</dbReference>
<evidence type="ECO:0000256" key="4">
    <source>
        <dbReference type="ARBA" id="ARBA00023274"/>
    </source>
</evidence>
<keyword evidence="4 5" id="KW-0687">Ribonucleoprotein</keyword>
<gene>
    <name evidence="5 9" type="primary">rplY</name>
    <name evidence="5" type="synonym">ctc</name>
    <name evidence="9" type="ORF">DSM104635_00983</name>
</gene>
<dbReference type="KEGG" id="tsv:DSM104635_00983"/>
<dbReference type="InterPro" id="IPR020057">
    <property type="entry name" value="Ribosomal_bL25_b-dom"/>
</dbReference>
<keyword evidence="2 5" id="KW-0694">RNA-binding</keyword>
<feature type="compositionally biased region" description="Low complexity" evidence="6">
    <location>
        <begin position="191"/>
        <end position="212"/>
    </location>
</feature>
<dbReference type="InterPro" id="IPR020930">
    <property type="entry name" value="Ribosomal_uL5_bac-type"/>
</dbReference>
<evidence type="ECO:0000313" key="10">
    <source>
        <dbReference type="Proteomes" id="UP000431269"/>
    </source>
</evidence>
<dbReference type="PANTHER" id="PTHR33284:SF1">
    <property type="entry name" value="RIBOSOMAL PROTEIN L25_GLN-TRNA SYNTHETASE, ANTI-CODON-BINDING DOMAIN-CONTAINING PROTEIN"/>
    <property type="match status" value="1"/>
</dbReference>
<feature type="region of interest" description="Disordered" evidence="6">
    <location>
        <begin position="188"/>
        <end position="221"/>
    </location>
</feature>
<evidence type="ECO:0000256" key="6">
    <source>
        <dbReference type="SAM" id="MobiDB-lite"/>
    </source>
</evidence>
<dbReference type="Pfam" id="PF01386">
    <property type="entry name" value="Ribosomal_L25p"/>
    <property type="match status" value="1"/>
</dbReference>
<dbReference type="AlphaFoldDB" id="A0A6I6MN47"/>
<evidence type="ECO:0000259" key="8">
    <source>
        <dbReference type="Pfam" id="PF14693"/>
    </source>
</evidence>
<keyword evidence="1 5" id="KW-0699">rRNA-binding</keyword>